<comment type="PTM">
    <text evidence="6">Activated by phosphorylation.</text>
</comment>
<dbReference type="InterPro" id="IPR036900">
    <property type="entry name" value="A-D-PHexomutase_C_sf"/>
</dbReference>
<name>A0ABU0JAD9_9HYPH</name>
<dbReference type="Pfam" id="PF02880">
    <property type="entry name" value="PGM_PMM_III"/>
    <property type="match status" value="1"/>
</dbReference>
<evidence type="ECO:0000259" key="10">
    <source>
        <dbReference type="Pfam" id="PF02878"/>
    </source>
</evidence>
<dbReference type="PANTHER" id="PTHR42946:SF1">
    <property type="entry name" value="PHOSPHOGLUCOMUTASE (ALPHA-D-GLUCOSE-1,6-BISPHOSPHATE-DEPENDENT)"/>
    <property type="match status" value="1"/>
</dbReference>
<dbReference type="InterPro" id="IPR005846">
    <property type="entry name" value="A-D-PHexomutase_a/b/a-III"/>
</dbReference>
<comment type="similarity">
    <text evidence="1 6 7">Belongs to the phosphohexose mutase family.</text>
</comment>
<protein>
    <recommendedName>
        <fullName evidence="6 8">Phosphoglucosamine mutase</fullName>
        <ecNumber evidence="6 8">5.4.2.10</ecNumber>
    </recommendedName>
</protein>
<dbReference type="EMBL" id="JAUSVX010000008">
    <property type="protein sequence ID" value="MDQ0471234.1"/>
    <property type="molecule type" value="Genomic_DNA"/>
</dbReference>
<feature type="active site" description="Phosphoserine intermediate" evidence="6">
    <location>
        <position position="101"/>
    </location>
</feature>
<comment type="cofactor">
    <cofactor evidence="6">
        <name>Mg(2+)</name>
        <dbReference type="ChEBI" id="CHEBI:18420"/>
    </cofactor>
    <text evidence="6">Binds 1 Mg(2+) ion per subunit.</text>
</comment>
<dbReference type="InterPro" id="IPR005843">
    <property type="entry name" value="A-D-PHexomutase_C"/>
</dbReference>
<dbReference type="InterPro" id="IPR005845">
    <property type="entry name" value="A-D-PHexomutase_a/b/a-II"/>
</dbReference>
<dbReference type="EC" id="5.4.2.10" evidence="6 8"/>
<dbReference type="InterPro" id="IPR016066">
    <property type="entry name" value="A-D-PHexomutase_CS"/>
</dbReference>
<dbReference type="Pfam" id="PF02878">
    <property type="entry name" value="PGM_PMM_I"/>
    <property type="match status" value="1"/>
</dbReference>
<dbReference type="NCBIfam" id="TIGR01455">
    <property type="entry name" value="glmM"/>
    <property type="match status" value="1"/>
</dbReference>
<sequence length="445" mass="48065">MTRRYFGTDGIRGRANAVITPDLAMRVGMAAGLVFQRGEHRHRVVIGKDTRLSGYMIENAMVAGFTSVGMDVMLLGPVPTPAVAMLTNSLRCDLGVMISASHNPFDDNGIKLFGPDGFKLSDEIEGRIEVLIDDPDKRLSGSRELGRARRIDDGRFRYIEFAKRTLPRNMRLDGLRVVVDCANGAAYRVAPEALWELGADVISLGVDPDGFNINKDVGSTAPEALSRKVREMRADIGIALDGDADRVVIVDEKGHLVDGDQLMAVVAASWKEDGRLAQPGIVATVMSNLGLERYLGGLGLLLERTAVGDRYVLERMRAQGYNVGGEQSGHIILSDFATTGDGLVAALQVLAVLKKAGRPVSEVCHRFEPLPQVLKNVRTKNGKPLDHPTVVIAIEGGRQRLGDSGRLVIRPSGTEPVIRVMGEGDDRTVVETVVDDIIEAISTAA</sequence>
<feature type="modified residue" description="Phosphoserine" evidence="6">
    <location>
        <position position="101"/>
    </location>
</feature>
<dbReference type="PRINTS" id="PR00509">
    <property type="entry name" value="PGMPMM"/>
</dbReference>
<evidence type="ECO:0000256" key="2">
    <source>
        <dbReference type="ARBA" id="ARBA00022553"/>
    </source>
</evidence>
<dbReference type="InterPro" id="IPR006352">
    <property type="entry name" value="GlmM_bact"/>
</dbReference>
<evidence type="ECO:0000256" key="7">
    <source>
        <dbReference type="RuleBase" id="RU004326"/>
    </source>
</evidence>
<evidence type="ECO:0000256" key="1">
    <source>
        <dbReference type="ARBA" id="ARBA00010231"/>
    </source>
</evidence>
<feature type="domain" description="Alpha-D-phosphohexomutase C-terminal" evidence="9">
    <location>
        <begin position="374"/>
        <end position="439"/>
    </location>
</feature>
<dbReference type="InterPro" id="IPR016055">
    <property type="entry name" value="A-D-PHexomutase_a/b/a-I/II/III"/>
</dbReference>
<keyword evidence="4 6" id="KW-0460">Magnesium</keyword>
<evidence type="ECO:0000256" key="4">
    <source>
        <dbReference type="ARBA" id="ARBA00022842"/>
    </source>
</evidence>
<feature type="binding site" description="via phosphate group" evidence="6">
    <location>
        <position position="101"/>
    </location>
    <ligand>
        <name>Mg(2+)</name>
        <dbReference type="ChEBI" id="CHEBI:18420"/>
    </ligand>
</feature>
<keyword evidence="3 6" id="KW-0479">Metal-binding</keyword>
<proteinExistence type="inferred from homology"/>
<dbReference type="PANTHER" id="PTHR42946">
    <property type="entry name" value="PHOSPHOHEXOSE MUTASE"/>
    <property type="match status" value="1"/>
</dbReference>
<evidence type="ECO:0000259" key="9">
    <source>
        <dbReference type="Pfam" id="PF00408"/>
    </source>
</evidence>
<feature type="binding site" evidence="6">
    <location>
        <position position="241"/>
    </location>
    <ligand>
        <name>Mg(2+)</name>
        <dbReference type="ChEBI" id="CHEBI:18420"/>
    </ligand>
</feature>
<feature type="domain" description="Alpha-D-phosphohexomutase alpha/beta/alpha" evidence="11">
    <location>
        <begin position="158"/>
        <end position="254"/>
    </location>
</feature>
<dbReference type="RefSeq" id="WP_307276014.1">
    <property type="nucleotide sequence ID" value="NZ_JAUSVX010000008.1"/>
</dbReference>
<dbReference type="Gene3D" id="3.30.310.50">
    <property type="entry name" value="Alpha-D-phosphohexomutase, C-terminal domain"/>
    <property type="match status" value="1"/>
</dbReference>
<accession>A0ABU0JAD9</accession>
<evidence type="ECO:0000313" key="13">
    <source>
        <dbReference type="EMBL" id="MDQ0471234.1"/>
    </source>
</evidence>
<evidence type="ECO:0000259" key="12">
    <source>
        <dbReference type="Pfam" id="PF02880"/>
    </source>
</evidence>
<comment type="catalytic activity">
    <reaction evidence="6 8">
        <text>alpha-D-glucosamine 1-phosphate = D-glucosamine 6-phosphate</text>
        <dbReference type="Rhea" id="RHEA:23424"/>
        <dbReference type="ChEBI" id="CHEBI:58516"/>
        <dbReference type="ChEBI" id="CHEBI:58725"/>
        <dbReference type="EC" id="5.4.2.10"/>
    </reaction>
</comment>
<dbReference type="GO" id="GO:0008966">
    <property type="term" value="F:phosphoglucosamine mutase activity"/>
    <property type="evidence" value="ECO:0007669"/>
    <property type="project" value="UniProtKB-EC"/>
</dbReference>
<keyword evidence="2 6" id="KW-0597">Phosphoprotein</keyword>
<evidence type="ECO:0000256" key="3">
    <source>
        <dbReference type="ARBA" id="ARBA00022723"/>
    </source>
</evidence>
<feature type="domain" description="Alpha-D-phosphohexomutase alpha/beta/alpha" evidence="12">
    <location>
        <begin position="258"/>
        <end position="366"/>
    </location>
</feature>
<dbReference type="InterPro" id="IPR005844">
    <property type="entry name" value="A-D-PHexomutase_a/b/a-I"/>
</dbReference>
<dbReference type="SUPFAM" id="SSF55957">
    <property type="entry name" value="Phosphoglucomutase, C-terminal domain"/>
    <property type="match status" value="1"/>
</dbReference>
<feature type="binding site" evidence="6">
    <location>
        <position position="243"/>
    </location>
    <ligand>
        <name>Mg(2+)</name>
        <dbReference type="ChEBI" id="CHEBI:18420"/>
    </ligand>
</feature>
<reference evidence="13 14" key="1">
    <citation type="submission" date="2023-07" db="EMBL/GenBank/DDBJ databases">
        <title>Genomic Encyclopedia of Type Strains, Phase IV (KMG-IV): sequencing the most valuable type-strain genomes for metagenomic binning, comparative biology and taxonomic classification.</title>
        <authorList>
            <person name="Goeker M."/>
        </authorList>
    </citation>
    <scope>NUCLEOTIDE SEQUENCE [LARGE SCALE GENOMIC DNA]</scope>
    <source>
        <strain evidence="13 14">DSM 19619</strain>
    </source>
</reference>
<dbReference type="InterPro" id="IPR050060">
    <property type="entry name" value="Phosphoglucosamine_mutase"/>
</dbReference>
<evidence type="ECO:0000259" key="11">
    <source>
        <dbReference type="Pfam" id="PF02879"/>
    </source>
</evidence>
<evidence type="ECO:0000256" key="6">
    <source>
        <dbReference type="HAMAP-Rule" id="MF_01554"/>
    </source>
</evidence>
<dbReference type="HAMAP" id="MF_01554_B">
    <property type="entry name" value="GlmM_B"/>
    <property type="match status" value="1"/>
</dbReference>
<evidence type="ECO:0000256" key="5">
    <source>
        <dbReference type="ARBA" id="ARBA00023235"/>
    </source>
</evidence>
<feature type="binding site" evidence="6">
    <location>
        <position position="245"/>
    </location>
    <ligand>
        <name>Mg(2+)</name>
        <dbReference type="ChEBI" id="CHEBI:18420"/>
    </ligand>
</feature>
<dbReference type="CDD" id="cd05802">
    <property type="entry name" value="GlmM"/>
    <property type="match status" value="1"/>
</dbReference>
<keyword evidence="5 6" id="KW-0413">Isomerase</keyword>
<dbReference type="Pfam" id="PF02879">
    <property type="entry name" value="PGM_PMM_II"/>
    <property type="match status" value="1"/>
</dbReference>
<organism evidence="13 14">
    <name type="scientific">Labrys wisconsinensis</name>
    <dbReference type="NCBI Taxonomy" id="425677"/>
    <lineage>
        <taxon>Bacteria</taxon>
        <taxon>Pseudomonadati</taxon>
        <taxon>Pseudomonadota</taxon>
        <taxon>Alphaproteobacteria</taxon>
        <taxon>Hyphomicrobiales</taxon>
        <taxon>Xanthobacteraceae</taxon>
        <taxon>Labrys</taxon>
    </lineage>
</organism>
<dbReference type="Proteomes" id="UP001242480">
    <property type="component" value="Unassembled WGS sequence"/>
</dbReference>
<dbReference type="Gene3D" id="3.40.120.10">
    <property type="entry name" value="Alpha-D-Glucose-1,6-Bisphosphate, subunit A, domain 3"/>
    <property type="match status" value="3"/>
</dbReference>
<comment type="caution">
    <text evidence="13">The sequence shown here is derived from an EMBL/GenBank/DDBJ whole genome shotgun (WGS) entry which is preliminary data.</text>
</comment>
<feature type="domain" description="Alpha-D-phosphohexomutase alpha/beta/alpha" evidence="10">
    <location>
        <begin position="3"/>
        <end position="136"/>
    </location>
</feature>
<evidence type="ECO:0000313" key="14">
    <source>
        <dbReference type="Proteomes" id="UP001242480"/>
    </source>
</evidence>
<comment type="function">
    <text evidence="6 8">Catalyzes the conversion of glucosamine-6-phosphate to glucosamine-1-phosphate.</text>
</comment>
<keyword evidence="14" id="KW-1185">Reference proteome</keyword>
<dbReference type="Pfam" id="PF00408">
    <property type="entry name" value="PGM_PMM_IV"/>
    <property type="match status" value="1"/>
</dbReference>
<gene>
    <name evidence="6" type="primary">glmM</name>
    <name evidence="13" type="ORF">QO011_004257</name>
</gene>
<dbReference type="SUPFAM" id="SSF53738">
    <property type="entry name" value="Phosphoglucomutase, first 3 domains"/>
    <property type="match status" value="3"/>
</dbReference>
<dbReference type="PROSITE" id="PS00710">
    <property type="entry name" value="PGM_PMM"/>
    <property type="match status" value="1"/>
</dbReference>
<dbReference type="NCBIfam" id="NF008139">
    <property type="entry name" value="PRK10887.1"/>
    <property type="match status" value="1"/>
</dbReference>
<dbReference type="InterPro" id="IPR005841">
    <property type="entry name" value="Alpha-D-phosphohexomutase_SF"/>
</dbReference>
<evidence type="ECO:0000256" key="8">
    <source>
        <dbReference type="RuleBase" id="RU004327"/>
    </source>
</evidence>